<name>A0A6A5QCK4_AMPQU</name>
<dbReference type="GO" id="GO:0005886">
    <property type="term" value="C:plasma membrane"/>
    <property type="evidence" value="ECO:0007669"/>
    <property type="project" value="TreeGrafter"/>
</dbReference>
<evidence type="ECO:0000256" key="5">
    <source>
        <dbReference type="ARBA" id="ARBA00022989"/>
    </source>
</evidence>
<evidence type="ECO:0000256" key="7">
    <source>
        <dbReference type="SAM" id="Phobius"/>
    </source>
</evidence>
<dbReference type="Proteomes" id="UP000800096">
    <property type="component" value="Unassembled WGS sequence"/>
</dbReference>
<keyword evidence="6 7" id="KW-0472">Membrane</keyword>
<organism evidence="8 9">
    <name type="scientific">Ampelomyces quisqualis</name>
    <name type="common">Powdery mildew agent</name>
    <dbReference type="NCBI Taxonomy" id="50730"/>
    <lineage>
        <taxon>Eukaryota</taxon>
        <taxon>Fungi</taxon>
        <taxon>Dikarya</taxon>
        <taxon>Ascomycota</taxon>
        <taxon>Pezizomycotina</taxon>
        <taxon>Dothideomycetes</taxon>
        <taxon>Pleosporomycetidae</taxon>
        <taxon>Pleosporales</taxon>
        <taxon>Pleosporineae</taxon>
        <taxon>Phaeosphaeriaceae</taxon>
        <taxon>Ampelomyces</taxon>
    </lineage>
</organism>
<keyword evidence="9" id="KW-1185">Reference proteome</keyword>
<dbReference type="PANTHER" id="PTHR43337:SF3">
    <property type="entry name" value="PURINE TRANSPORTER"/>
    <property type="match status" value="1"/>
</dbReference>
<evidence type="ECO:0000256" key="1">
    <source>
        <dbReference type="ARBA" id="ARBA00004141"/>
    </source>
</evidence>
<accession>A0A6A5QCK4</accession>
<comment type="subcellular location">
    <subcellularLocation>
        <location evidence="1">Membrane</location>
        <topology evidence="1">Multi-pass membrane protein</topology>
    </subcellularLocation>
</comment>
<evidence type="ECO:0000256" key="4">
    <source>
        <dbReference type="ARBA" id="ARBA00022692"/>
    </source>
</evidence>
<dbReference type="OrthoDB" id="431212at2759"/>
<protein>
    <submittedName>
        <fullName evidence="8">Purine transporter</fullName>
    </submittedName>
</protein>
<dbReference type="Pfam" id="PF00860">
    <property type="entry name" value="Xan_ur_permease"/>
    <property type="match status" value="1"/>
</dbReference>
<comment type="similarity">
    <text evidence="2">Belongs to the nucleobase:cation symporter-2 (NCS2) (TC 2.A.40) family. Azg-like subfamily.</text>
</comment>
<proteinExistence type="inferred from homology"/>
<dbReference type="GO" id="GO:0005345">
    <property type="term" value="F:purine nucleobase transmembrane transporter activity"/>
    <property type="evidence" value="ECO:0007669"/>
    <property type="project" value="TreeGrafter"/>
</dbReference>
<sequence length="559" mass="59954">MGFVERNKAALNDSVARSAVGKYFHLGGSGHPCEIRNAKFTTELRAGLTTFFTMAYIIAVNATILTDSGGTCVCNDTVDPTCMNDEVYSLCLVEINRDFITATAAIAALGSCLMGISANLPVAVAPAMGLNAYLTYQMVGFHGTGAIDYRVAMLAVFVEGFIFVALSLLGIRQWLARIIPASIKVACGAGIGLFLTLIGLSYSSGLGAITGSTVTPLELGGCPPEFLNADTGACKGHKVTNPTMWLGFLVGGVFPALLMTYKIPGSMVVGIALVSILSWPRDTSITSFPRTVLGDSRFDFFKKVVAFHPIKHTLVAQNWDLSNVGGHFILAVFTMLYVDILDATGTLYSMARFSGVVDPDTGDFPKSTIAYSADAIAISIGSLFGSSPVTAFVESGAGIQEGGRTGLTAITTGLLFFASLFFAPIFASIPPWATGGALILVGCMMMRGVVAINWNYPGDSIPAFVTLMFMPFSYSIAYGLIAGIICYTIINSATWAVGFVSRGKILPPEYDNKEYWSFQSDYPRGQPWFIRAMKGDKHFWKPENPNHFELESTEHDPKE</sequence>
<evidence type="ECO:0000256" key="2">
    <source>
        <dbReference type="ARBA" id="ARBA00005697"/>
    </source>
</evidence>
<evidence type="ECO:0000256" key="6">
    <source>
        <dbReference type="ARBA" id="ARBA00023136"/>
    </source>
</evidence>
<feature type="transmembrane region" description="Helical" evidence="7">
    <location>
        <begin position="328"/>
        <end position="349"/>
    </location>
</feature>
<dbReference type="InterPro" id="IPR006043">
    <property type="entry name" value="NCS2"/>
</dbReference>
<gene>
    <name evidence="8" type="ORF">BDU57DRAFT_350781</name>
</gene>
<dbReference type="GO" id="GO:0015853">
    <property type="term" value="P:adenine transport"/>
    <property type="evidence" value="ECO:0007669"/>
    <property type="project" value="TreeGrafter"/>
</dbReference>
<feature type="transmembrane region" description="Helical" evidence="7">
    <location>
        <begin position="432"/>
        <end position="452"/>
    </location>
</feature>
<dbReference type="AlphaFoldDB" id="A0A6A5QCK4"/>
<dbReference type="EMBL" id="ML979139">
    <property type="protein sequence ID" value="KAF1913295.1"/>
    <property type="molecule type" value="Genomic_DNA"/>
</dbReference>
<dbReference type="GO" id="GO:0015854">
    <property type="term" value="P:guanine transport"/>
    <property type="evidence" value="ECO:0007669"/>
    <property type="project" value="TreeGrafter"/>
</dbReference>
<evidence type="ECO:0000313" key="9">
    <source>
        <dbReference type="Proteomes" id="UP000800096"/>
    </source>
</evidence>
<feature type="transmembrane region" description="Helical" evidence="7">
    <location>
        <begin position="405"/>
        <end position="426"/>
    </location>
</feature>
<feature type="transmembrane region" description="Helical" evidence="7">
    <location>
        <begin position="149"/>
        <end position="171"/>
    </location>
</feature>
<feature type="transmembrane region" description="Helical" evidence="7">
    <location>
        <begin position="183"/>
        <end position="202"/>
    </location>
</feature>
<feature type="transmembrane region" description="Helical" evidence="7">
    <location>
        <begin position="464"/>
        <end position="490"/>
    </location>
</feature>
<dbReference type="InterPro" id="IPR045018">
    <property type="entry name" value="Azg-like"/>
</dbReference>
<keyword evidence="3" id="KW-0813">Transport</keyword>
<feature type="transmembrane region" description="Helical" evidence="7">
    <location>
        <begin position="104"/>
        <end position="129"/>
    </location>
</feature>
<evidence type="ECO:0000256" key="3">
    <source>
        <dbReference type="ARBA" id="ARBA00022448"/>
    </source>
</evidence>
<feature type="transmembrane region" description="Helical" evidence="7">
    <location>
        <begin position="369"/>
        <end position="393"/>
    </location>
</feature>
<reference evidence="8" key="1">
    <citation type="journal article" date="2020" name="Stud. Mycol.">
        <title>101 Dothideomycetes genomes: a test case for predicting lifestyles and emergence of pathogens.</title>
        <authorList>
            <person name="Haridas S."/>
            <person name="Albert R."/>
            <person name="Binder M."/>
            <person name="Bloem J."/>
            <person name="Labutti K."/>
            <person name="Salamov A."/>
            <person name="Andreopoulos B."/>
            <person name="Baker S."/>
            <person name="Barry K."/>
            <person name="Bills G."/>
            <person name="Bluhm B."/>
            <person name="Cannon C."/>
            <person name="Castanera R."/>
            <person name="Culley D."/>
            <person name="Daum C."/>
            <person name="Ezra D."/>
            <person name="Gonzalez J."/>
            <person name="Henrissat B."/>
            <person name="Kuo A."/>
            <person name="Liang C."/>
            <person name="Lipzen A."/>
            <person name="Lutzoni F."/>
            <person name="Magnuson J."/>
            <person name="Mondo S."/>
            <person name="Nolan M."/>
            <person name="Ohm R."/>
            <person name="Pangilinan J."/>
            <person name="Park H.-J."/>
            <person name="Ramirez L."/>
            <person name="Alfaro M."/>
            <person name="Sun H."/>
            <person name="Tritt A."/>
            <person name="Yoshinaga Y."/>
            <person name="Zwiers L.-H."/>
            <person name="Turgeon B."/>
            <person name="Goodwin S."/>
            <person name="Spatafora J."/>
            <person name="Crous P."/>
            <person name="Grigoriev I."/>
        </authorList>
    </citation>
    <scope>NUCLEOTIDE SEQUENCE</scope>
    <source>
        <strain evidence="8">HMLAC05119</strain>
    </source>
</reference>
<dbReference type="PANTHER" id="PTHR43337">
    <property type="entry name" value="XANTHINE/URACIL PERMEASE C887.17-RELATED"/>
    <property type="match status" value="1"/>
</dbReference>
<evidence type="ECO:0000313" key="8">
    <source>
        <dbReference type="EMBL" id="KAF1913295.1"/>
    </source>
</evidence>
<keyword evidence="4 7" id="KW-0812">Transmembrane</keyword>
<keyword evidence="5 7" id="KW-1133">Transmembrane helix</keyword>